<accession>A0AAI8QC25</accession>
<proteinExistence type="predicted"/>
<dbReference type="KEGG" id="brs:S23_27580"/>
<protein>
    <submittedName>
        <fullName evidence="1">Uncharacterized protein</fullName>
    </submittedName>
</protein>
<evidence type="ECO:0000313" key="2">
    <source>
        <dbReference type="Proteomes" id="UP000007886"/>
    </source>
</evidence>
<reference evidence="1 2" key="1">
    <citation type="journal article" date="2012" name="Microbes Environ.">
        <title>Complete genome sequence of Bradyrhizobium sp. S23321: insights into symbiosis evolution in soil oligotrophs.</title>
        <authorList>
            <person name="Okubo T."/>
            <person name="Tsukui T."/>
            <person name="Maita H."/>
            <person name="Okamoto S."/>
            <person name="Oshima K."/>
            <person name="Fujisawa T."/>
            <person name="Saito A."/>
            <person name="Futamata H."/>
            <person name="Hattori R."/>
            <person name="Shimomura Y."/>
            <person name="Haruta S."/>
            <person name="Morimoto S."/>
            <person name="Wang Y."/>
            <person name="Sakai Y."/>
            <person name="Hattori M."/>
            <person name="Aizawa S."/>
            <person name="Nagashima K.V.P."/>
            <person name="Masuda S."/>
            <person name="Hattori T."/>
            <person name="Yamashita A."/>
            <person name="Bao Z."/>
            <person name="Hayatsu M."/>
            <person name="Kajiya-Kanegae H."/>
            <person name="Yoshinaga I."/>
            <person name="Sakamoto K."/>
            <person name="Toyota K."/>
            <person name="Nakao M."/>
            <person name="Kohara M."/>
            <person name="Anda M."/>
            <person name="Niwa R."/>
            <person name="Jung-Hwan P."/>
            <person name="Sameshima-Saito R."/>
            <person name="Tokuda S."/>
            <person name="Yamamoto S."/>
            <person name="Yamamoto S."/>
            <person name="Yokoyama T."/>
            <person name="Akutsu T."/>
            <person name="Nakamura Y."/>
            <person name="Nakahira-Yanaka Y."/>
            <person name="Takada Hoshino Y."/>
            <person name="Hirakawa H."/>
            <person name="Mitsui H."/>
            <person name="Terasawa K."/>
            <person name="Itakura M."/>
            <person name="Sato S."/>
            <person name="Ikeda-Ohtsubo W."/>
            <person name="Sakakura N."/>
            <person name="Kaminuma E."/>
            <person name="Minamisawa K."/>
        </authorList>
    </citation>
    <scope>NUCLEOTIDE SEQUENCE [LARGE SCALE GENOMIC DNA]</scope>
    <source>
        <strain evidence="1 2">S23321</strain>
    </source>
</reference>
<sequence length="83" mass="9384">MLRMDSIDSLLRVARAYAAAEGVDLSTASWRALGDTKKLAAMEQGADIQVRRFQRTMVWFSDNWPAEAEWPEGIERPVQQVTS</sequence>
<dbReference type="Proteomes" id="UP000007886">
    <property type="component" value="Chromosome"/>
</dbReference>
<organism evidence="1 2">
    <name type="scientific">Bradyrhizobium cosmicum</name>
    <dbReference type="NCBI Taxonomy" id="1404864"/>
    <lineage>
        <taxon>Bacteria</taxon>
        <taxon>Pseudomonadati</taxon>
        <taxon>Pseudomonadota</taxon>
        <taxon>Alphaproteobacteria</taxon>
        <taxon>Hyphomicrobiales</taxon>
        <taxon>Nitrobacteraceae</taxon>
        <taxon>Bradyrhizobium</taxon>
    </lineage>
</organism>
<evidence type="ECO:0000313" key="1">
    <source>
        <dbReference type="EMBL" id="BAL75970.1"/>
    </source>
</evidence>
<dbReference type="EMBL" id="AP012279">
    <property type="protein sequence ID" value="BAL75970.1"/>
    <property type="molecule type" value="Genomic_DNA"/>
</dbReference>
<gene>
    <name evidence="1" type="ORF">S23_27580</name>
</gene>
<keyword evidence="2" id="KW-1185">Reference proteome</keyword>
<dbReference type="AlphaFoldDB" id="A0AAI8QC25"/>
<name>A0AAI8QC25_9BRAD</name>